<dbReference type="InterPro" id="IPR051542">
    <property type="entry name" value="Hydrogenase_cytochrome"/>
</dbReference>
<dbReference type="InterPro" id="IPR016174">
    <property type="entry name" value="Di-haem_cyt_TM"/>
</dbReference>
<feature type="transmembrane region" description="Helical" evidence="6">
    <location>
        <begin position="40"/>
        <end position="57"/>
    </location>
</feature>
<dbReference type="Pfam" id="PF01292">
    <property type="entry name" value="Ni_hydr_CYTB"/>
    <property type="match status" value="1"/>
</dbReference>
<feature type="domain" description="Cytochrome b561 bacterial/Ni-hydrogenase" evidence="7">
    <location>
        <begin position="6"/>
        <end position="175"/>
    </location>
</feature>
<dbReference type="GO" id="GO:0009055">
    <property type="term" value="F:electron transfer activity"/>
    <property type="evidence" value="ECO:0007669"/>
    <property type="project" value="InterPro"/>
</dbReference>
<dbReference type="OrthoDB" id="196472at2"/>
<evidence type="ECO:0000256" key="6">
    <source>
        <dbReference type="SAM" id="Phobius"/>
    </source>
</evidence>
<evidence type="ECO:0000256" key="1">
    <source>
        <dbReference type="ARBA" id="ARBA00004651"/>
    </source>
</evidence>
<accession>A0A552X646</accession>
<dbReference type="RefSeq" id="WP_143234609.1">
    <property type="nucleotide sequence ID" value="NZ_VJWL01000001.1"/>
</dbReference>
<feature type="transmembrane region" description="Helical" evidence="6">
    <location>
        <begin position="12"/>
        <end position="33"/>
    </location>
</feature>
<comment type="subcellular location">
    <subcellularLocation>
        <location evidence="1">Cell membrane</location>
        <topology evidence="1">Multi-pass membrane protein</topology>
    </subcellularLocation>
</comment>
<evidence type="ECO:0000259" key="7">
    <source>
        <dbReference type="Pfam" id="PF01292"/>
    </source>
</evidence>
<dbReference type="GO" id="GO:0005886">
    <property type="term" value="C:plasma membrane"/>
    <property type="evidence" value="ECO:0007669"/>
    <property type="project" value="UniProtKB-SubCell"/>
</dbReference>
<dbReference type="PANTHER" id="PTHR30485:SF2">
    <property type="entry name" value="BLL0597 PROTEIN"/>
    <property type="match status" value="1"/>
</dbReference>
<keyword evidence="2" id="KW-1003">Cell membrane</keyword>
<evidence type="ECO:0000256" key="5">
    <source>
        <dbReference type="ARBA" id="ARBA00023136"/>
    </source>
</evidence>
<protein>
    <submittedName>
        <fullName evidence="8">Cytochrome B</fullName>
    </submittedName>
</protein>
<dbReference type="InterPro" id="IPR011577">
    <property type="entry name" value="Cyt_b561_bac/Ni-Hgenase"/>
</dbReference>
<comment type="caution">
    <text evidence="8">The sequence shown here is derived from an EMBL/GenBank/DDBJ whole genome shotgun (WGS) entry which is preliminary data.</text>
</comment>
<organism evidence="8 9">
    <name type="scientific">Aliidiomarina halalkaliphila</name>
    <dbReference type="NCBI Taxonomy" id="2593535"/>
    <lineage>
        <taxon>Bacteria</taxon>
        <taxon>Pseudomonadati</taxon>
        <taxon>Pseudomonadota</taxon>
        <taxon>Gammaproteobacteria</taxon>
        <taxon>Alteromonadales</taxon>
        <taxon>Idiomarinaceae</taxon>
        <taxon>Aliidiomarina</taxon>
    </lineage>
</organism>
<keyword evidence="4 6" id="KW-1133">Transmembrane helix</keyword>
<evidence type="ECO:0000256" key="4">
    <source>
        <dbReference type="ARBA" id="ARBA00022989"/>
    </source>
</evidence>
<proteinExistence type="predicted"/>
<name>A0A552X646_9GAMM</name>
<feature type="transmembrane region" description="Helical" evidence="6">
    <location>
        <begin position="188"/>
        <end position="209"/>
    </location>
</feature>
<keyword evidence="5 6" id="KW-0472">Membrane</keyword>
<dbReference type="Proteomes" id="UP000320359">
    <property type="component" value="Unassembled WGS sequence"/>
</dbReference>
<evidence type="ECO:0000256" key="2">
    <source>
        <dbReference type="ARBA" id="ARBA00022475"/>
    </source>
</evidence>
<gene>
    <name evidence="8" type="ORF">FM042_04125</name>
</gene>
<sequence length="210" mass="23654">MVVTLWDAFIRGFHWLLVFVVTGLWLTGGNITYIDIHHKLGLIALALLLTRIIWGFVGSESARFSRFIRGPQAIISHIRNPLKGTWLTHNPVGGWAVVLMIVALLAQAITGLFTDDAIFFRGPLAHLLSNEWVRTLTSYHKQAFDWILILLAIHVLANALYSIKGKRLMSAMVTGKIESEKPVEQPKIVHGGYGFGLLAFNLIWIFWWLG</sequence>
<evidence type="ECO:0000313" key="9">
    <source>
        <dbReference type="Proteomes" id="UP000320359"/>
    </source>
</evidence>
<evidence type="ECO:0000256" key="3">
    <source>
        <dbReference type="ARBA" id="ARBA00022692"/>
    </source>
</evidence>
<dbReference type="PANTHER" id="PTHR30485">
    <property type="entry name" value="NI/FE-HYDROGENASE 1 B-TYPE CYTOCHROME SUBUNIT"/>
    <property type="match status" value="1"/>
</dbReference>
<dbReference type="EMBL" id="VJWL01000001">
    <property type="protein sequence ID" value="TRW50043.1"/>
    <property type="molecule type" value="Genomic_DNA"/>
</dbReference>
<keyword evidence="3 6" id="KW-0812">Transmembrane</keyword>
<dbReference type="GO" id="GO:0022904">
    <property type="term" value="P:respiratory electron transport chain"/>
    <property type="evidence" value="ECO:0007669"/>
    <property type="project" value="InterPro"/>
</dbReference>
<dbReference type="AlphaFoldDB" id="A0A552X646"/>
<dbReference type="SUPFAM" id="SSF81342">
    <property type="entry name" value="Transmembrane di-heme cytochromes"/>
    <property type="match status" value="1"/>
</dbReference>
<dbReference type="Gene3D" id="1.20.950.20">
    <property type="entry name" value="Transmembrane di-heme cytochromes, Chain C"/>
    <property type="match status" value="1"/>
</dbReference>
<feature type="transmembrane region" description="Helical" evidence="6">
    <location>
        <begin position="143"/>
        <end position="163"/>
    </location>
</feature>
<dbReference type="GO" id="GO:0020037">
    <property type="term" value="F:heme binding"/>
    <property type="evidence" value="ECO:0007669"/>
    <property type="project" value="TreeGrafter"/>
</dbReference>
<evidence type="ECO:0000313" key="8">
    <source>
        <dbReference type="EMBL" id="TRW50043.1"/>
    </source>
</evidence>
<keyword evidence="9" id="KW-1185">Reference proteome</keyword>
<reference evidence="8 9" key="1">
    <citation type="submission" date="2019-07" db="EMBL/GenBank/DDBJ databases">
        <authorList>
            <person name="Yang M."/>
            <person name="Zhao D."/>
            <person name="Xiang H."/>
        </authorList>
    </citation>
    <scope>NUCLEOTIDE SEQUENCE [LARGE SCALE GENOMIC DNA]</scope>
    <source>
        <strain evidence="8 9">IM1326</strain>
    </source>
</reference>
<feature type="transmembrane region" description="Helical" evidence="6">
    <location>
        <begin position="92"/>
        <end position="113"/>
    </location>
</feature>